<gene>
    <name evidence="3" type="primary">ppnP</name>
    <name evidence="4" type="ORF">SAMN05660443_0886</name>
</gene>
<comment type="catalytic activity">
    <reaction evidence="3">
        <text>inosine + phosphate = alpha-D-ribose 1-phosphate + hypoxanthine</text>
        <dbReference type="Rhea" id="RHEA:27646"/>
        <dbReference type="ChEBI" id="CHEBI:17368"/>
        <dbReference type="ChEBI" id="CHEBI:17596"/>
        <dbReference type="ChEBI" id="CHEBI:43474"/>
        <dbReference type="ChEBI" id="CHEBI:57720"/>
        <dbReference type="EC" id="2.4.2.1"/>
    </reaction>
</comment>
<evidence type="ECO:0000313" key="4">
    <source>
        <dbReference type="EMBL" id="SFB91156.1"/>
    </source>
</evidence>
<dbReference type="Gene3D" id="2.60.120.10">
    <property type="entry name" value="Jelly Rolls"/>
    <property type="match status" value="1"/>
</dbReference>
<dbReference type="GO" id="GO:0009032">
    <property type="term" value="F:thymidine phosphorylase activity"/>
    <property type="evidence" value="ECO:0007669"/>
    <property type="project" value="RHEA"/>
</dbReference>
<comment type="catalytic activity">
    <reaction evidence="3">
        <text>thymidine + phosphate = 2-deoxy-alpha-D-ribose 1-phosphate + thymine</text>
        <dbReference type="Rhea" id="RHEA:16037"/>
        <dbReference type="ChEBI" id="CHEBI:17748"/>
        <dbReference type="ChEBI" id="CHEBI:17821"/>
        <dbReference type="ChEBI" id="CHEBI:43474"/>
        <dbReference type="ChEBI" id="CHEBI:57259"/>
        <dbReference type="EC" id="2.4.2.2"/>
    </reaction>
</comment>
<dbReference type="HAMAP" id="MF_01537">
    <property type="entry name" value="Nucleos_phosphorylase_PpnP"/>
    <property type="match status" value="1"/>
</dbReference>
<dbReference type="InterPro" id="IPR011051">
    <property type="entry name" value="RmlC_Cupin_sf"/>
</dbReference>
<keyword evidence="2 3" id="KW-0808">Transferase</keyword>
<dbReference type="EC" id="2.4.2.1" evidence="3"/>
<comment type="catalytic activity">
    <reaction evidence="3">
        <text>adenosine + phosphate = alpha-D-ribose 1-phosphate + adenine</text>
        <dbReference type="Rhea" id="RHEA:27642"/>
        <dbReference type="ChEBI" id="CHEBI:16335"/>
        <dbReference type="ChEBI" id="CHEBI:16708"/>
        <dbReference type="ChEBI" id="CHEBI:43474"/>
        <dbReference type="ChEBI" id="CHEBI:57720"/>
        <dbReference type="EC" id="2.4.2.1"/>
    </reaction>
</comment>
<comment type="catalytic activity">
    <reaction evidence="3">
        <text>xanthosine + phosphate = alpha-D-ribose 1-phosphate + xanthine</text>
        <dbReference type="Rhea" id="RHEA:27638"/>
        <dbReference type="ChEBI" id="CHEBI:17712"/>
        <dbReference type="ChEBI" id="CHEBI:18107"/>
        <dbReference type="ChEBI" id="CHEBI:43474"/>
        <dbReference type="ChEBI" id="CHEBI:57720"/>
        <dbReference type="EC" id="2.4.2.1"/>
    </reaction>
</comment>
<dbReference type="EC" id="2.4.2.2" evidence="3"/>
<dbReference type="Pfam" id="PF06865">
    <property type="entry name" value="Ppnp"/>
    <property type="match status" value="1"/>
</dbReference>
<dbReference type="GO" id="GO:0004850">
    <property type="term" value="F:uridine phosphorylase activity"/>
    <property type="evidence" value="ECO:0007669"/>
    <property type="project" value="RHEA"/>
</dbReference>
<proteinExistence type="inferred from homology"/>
<comment type="similarity">
    <text evidence="3">Belongs to the nucleoside phosphorylase PpnP family.</text>
</comment>
<dbReference type="SUPFAM" id="SSF51182">
    <property type="entry name" value="RmlC-like cupins"/>
    <property type="match status" value="1"/>
</dbReference>
<dbReference type="STRING" id="1122252.SAMN05660443_0886"/>
<dbReference type="EMBL" id="FOLH01000001">
    <property type="protein sequence ID" value="SFB91156.1"/>
    <property type="molecule type" value="Genomic_DNA"/>
</dbReference>
<comment type="catalytic activity">
    <reaction evidence="3">
        <text>uridine + phosphate = alpha-D-ribose 1-phosphate + uracil</text>
        <dbReference type="Rhea" id="RHEA:24388"/>
        <dbReference type="ChEBI" id="CHEBI:16704"/>
        <dbReference type="ChEBI" id="CHEBI:17568"/>
        <dbReference type="ChEBI" id="CHEBI:43474"/>
        <dbReference type="ChEBI" id="CHEBI:57720"/>
        <dbReference type="EC" id="2.4.2.2"/>
    </reaction>
</comment>
<dbReference type="PANTHER" id="PTHR36540">
    <property type="entry name" value="PYRIMIDINE/PURINE NUCLEOSIDE PHOSPHORYLASE"/>
    <property type="match status" value="1"/>
</dbReference>
<evidence type="ECO:0000256" key="1">
    <source>
        <dbReference type="ARBA" id="ARBA00022676"/>
    </source>
</evidence>
<accession>A0A1I1EWR3</accession>
<dbReference type="AlphaFoldDB" id="A0A1I1EWR3"/>
<dbReference type="GO" id="GO:0047975">
    <property type="term" value="F:guanosine phosphorylase activity"/>
    <property type="evidence" value="ECO:0007669"/>
    <property type="project" value="RHEA"/>
</dbReference>
<dbReference type="FunFam" id="2.60.120.10:FF:000016">
    <property type="entry name" value="Pyrimidine/purine nucleoside phosphorylase"/>
    <property type="match status" value="1"/>
</dbReference>
<dbReference type="OrthoDB" id="9793848at2"/>
<dbReference type="GO" id="GO:0004731">
    <property type="term" value="F:purine-nucleoside phosphorylase activity"/>
    <property type="evidence" value="ECO:0007669"/>
    <property type="project" value="UniProtKB-UniRule"/>
</dbReference>
<dbReference type="GO" id="GO:0005829">
    <property type="term" value="C:cytosol"/>
    <property type="evidence" value="ECO:0007669"/>
    <property type="project" value="TreeGrafter"/>
</dbReference>
<dbReference type="Proteomes" id="UP000199058">
    <property type="component" value="Unassembled WGS sequence"/>
</dbReference>
<dbReference type="InterPro" id="IPR014710">
    <property type="entry name" value="RmlC-like_jellyroll"/>
</dbReference>
<protein>
    <recommendedName>
        <fullName evidence="3">Pyrimidine/purine nucleoside phosphorylase</fullName>
        <ecNumber evidence="3">2.4.2.1</ecNumber>
        <ecNumber evidence="3">2.4.2.2</ecNumber>
    </recommendedName>
    <alternativeName>
        <fullName evidence="3">Adenosine phosphorylase</fullName>
    </alternativeName>
    <alternativeName>
        <fullName evidence="3">Cytidine phosphorylase</fullName>
    </alternativeName>
    <alternativeName>
        <fullName evidence="3">Guanosine phosphorylase</fullName>
    </alternativeName>
    <alternativeName>
        <fullName evidence="3">Inosine phosphorylase</fullName>
    </alternativeName>
    <alternativeName>
        <fullName evidence="3">Thymidine phosphorylase</fullName>
    </alternativeName>
    <alternativeName>
        <fullName evidence="3">Uridine phosphorylase</fullName>
    </alternativeName>
    <alternativeName>
        <fullName evidence="3">Xanthosine phosphorylase</fullName>
    </alternativeName>
</protein>
<name>A0A1I1EWR3_9GAMM</name>
<keyword evidence="1 3" id="KW-0328">Glycosyltransferase</keyword>
<reference evidence="4 5" key="1">
    <citation type="submission" date="2016-10" db="EMBL/GenBank/DDBJ databases">
        <authorList>
            <person name="de Groot N.N."/>
        </authorList>
    </citation>
    <scope>NUCLEOTIDE SEQUENCE [LARGE SCALE GENOMIC DNA]</scope>
    <source>
        <strain evidence="4 5">DSM 18438</strain>
    </source>
</reference>
<organism evidence="4 5">
    <name type="scientific">Marinospirillum celere</name>
    <dbReference type="NCBI Taxonomy" id="1122252"/>
    <lineage>
        <taxon>Bacteria</taxon>
        <taxon>Pseudomonadati</taxon>
        <taxon>Pseudomonadota</taxon>
        <taxon>Gammaproteobacteria</taxon>
        <taxon>Oceanospirillales</taxon>
        <taxon>Oceanospirillaceae</taxon>
        <taxon>Marinospirillum</taxon>
    </lineage>
</organism>
<comment type="catalytic activity">
    <reaction evidence="3">
        <text>a purine D-ribonucleoside + phosphate = a purine nucleobase + alpha-D-ribose 1-phosphate</text>
        <dbReference type="Rhea" id="RHEA:19805"/>
        <dbReference type="ChEBI" id="CHEBI:26386"/>
        <dbReference type="ChEBI" id="CHEBI:43474"/>
        <dbReference type="ChEBI" id="CHEBI:57720"/>
        <dbReference type="ChEBI" id="CHEBI:142355"/>
        <dbReference type="EC" id="2.4.2.1"/>
    </reaction>
</comment>
<evidence type="ECO:0000313" key="5">
    <source>
        <dbReference type="Proteomes" id="UP000199058"/>
    </source>
</evidence>
<dbReference type="PANTHER" id="PTHR36540:SF1">
    <property type="entry name" value="PYRIMIDINE_PURINE NUCLEOSIDE PHOSPHORYLASE"/>
    <property type="match status" value="1"/>
</dbReference>
<comment type="function">
    <text evidence="3">Catalyzes the phosphorolysis of diverse nucleosides, yielding D-ribose 1-phosphate and the respective free bases. Can use uridine, adenosine, guanosine, cytidine, thymidine, inosine and xanthosine as substrates. Also catalyzes the reverse reactions.</text>
</comment>
<evidence type="ECO:0000256" key="2">
    <source>
        <dbReference type="ARBA" id="ARBA00022679"/>
    </source>
</evidence>
<keyword evidence="5" id="KW-1185">Reference proteome</keyword>
<comment type="catalytic activity">
    <reaction evidence="3">
        <text>guanosine + phosphate = alpha-D-ribose 1-phosphate + guanine</text>
        <dbReference type="Rhea" id="RHEA:13233"/>
        <dbReference type="ChEBI" id="CHEBI:16235"/>
        <dbReference type="ChEBI" id="CHEBI:16750"/>
        <dbReference type="ChEBI" id="CHEBI:43474"/>
        <dbReference type="ChEBI" id="CHEBI:57720"/>
        <dbReference type="EC" id="2.4.2.1"/>
    </reaction>
</comment>
<dbReference type="InterPro" id="IPR009664">
    <property type="entry name" value="Ppnp"/>
</dbReference>
<evidence type="ECO:0000256" key="3">
    <source>
        <dbReference type="HAMAP-Rule" id="MF_01537"/>
    </source>
</evidence>
<dbReference type="RefSeq" id="WP_091959673.1">
    <property type="nucleotide sequence ID" value="NZ_FOLH01000001.1"/>
</dbReference>
<comment type="catalytic activity">
    <reaction evidence="3">
        <text>cytidine + phosphate = cytosine + alpha-D-ribose 1-phosphate</text>
        <dbReference type="Rhea" id="RHEA:52540"/>
        <dbReference type="ChEBI" id="CHEBI:16040"/>
        <dbReference type="ChEBI" id="CHEBI:17562"/>
        <dbReference type="ChEBI" id="CHEBI:43474"/>
        <dbReference type="ChEBI" id="CHEBI:57720"/>
        <dbReference type="EC" id="2.4.2.2"/>
    </reaction>
</comment>
<sequence length="94" mass="10415">MLKVNEYFDGQVKSLALNNAEGQLTVGVMEAGNYEFGTSQQEEMTVVTGALEIQLPGETAFTTYTKGESFKLPAGIKFQARVNEQSAYLCRYFD</sequence>